<protein>
    <recommendedName>
        <fullName evidence="4">HNH endonuclease</fullName>
    </recommendedName>
</protein>
<dbReference type="EMBL" id="CP114029">
    <property type="protein sequence ID" value="WAP69065.1"/>
    <property type="molecule type" value="Genomic_DNA"/>
</dbReference>
<feature type="compositionally biased region" description="Basic and acidic residues" evidence="1">
    <location>
        <begin position="42"/>
        <end position="61"/>
    </location>
</feature>
<organism evidence="2 3">
    <name type="scientific">Jiella pelagia</name>
    <dbReference type="NCBI Taxonomy" id="2986949"/>
    <lineage>
        <taxon>Bacteria</taxon>
        <taxon>Pseudomonadati</taxon>
        <taxon>Pseudomonadota</taxon>
        <taxon>Alphaproteobacteria</taxon>
        <taxon>Hyphomicrobiales</taxon>
        <taxon>Aurantimonadaceae</taxon>
        <taxon>Jiella</taxon>
    </lineage>
</organism>
<feature type="region of interest" description="Disordered" evidence="1">
    <location>
        <begin position="37"/>
        <end position="72"/>
    </location>
</feature>
<evidence type="ECO:0000313" key="3">
    <source>
        <dbReference type="Proteomes" id="UP001164020"/>
    </source>
</evidence>
<accession>A0ABY7C5F2</accession>
<name>A0ABY7C5F2_9HYPH</name>
<sequence>MKRCRQCEQEKPVTEFYSHPWFRDGHDNRCIECWGKTMRGRRTTEPPPADHRPKVREETHPRTGMPESLRYD</sequence>
<evidence type="ECO:0000313" key="2">
    <source>
        <dbReference type="EMBL" id="WAP69065.1"/>
    </source>
</evidence>
<gene>
    <name evidence="2" type="ORF">OH818_01640</name>
</gene>
<proteinExistence type="predicted"/>
<dbReference type="RefSeq" id="WP_268881504.1">
    <property type="nucleotide sequence ID" value="NZ_CP114029.1"/>
</dbReference>
<dbReference type="Proteomes" id="UP001164020">
    <property type="component" value="Chromosome"/>
</dbReference>
<keyword evidence="3" id="KW-1185">Reference proteome</keyword>
<evidence type="ECO:0008006" key="4">
    <source>
        <dbReference type="Google" id="ProtNLM"/>
    </source>
</evidence>
<reference evidence="2" key="1">
    <citation type="submission" date="2022-12" db="EMBL/GenBank/DDBJ databases">
        <title>Jiella pelagia sp. nov., isolated from phosphonate enriched culture of Northwest Pacific surface seawater.</title>
        <authorList>
            <person name="Shin D.Y."/>
            <person name="Hwang C.Y."/>
        </authorList>
    </citation>
    <scope>NUCLEOTIDE SEQUENCE</scope>
    <source>
        <strain evidence="2">HL-NP1</strain>
    </source>
</reference>
<evidence type="ECO:0000256" key="1">
    <source>
        <dbReference type="SAM" id="MobiDB-lite"/>
    </source>
</evidence>